<proteinExistence type="predicted"/>
<comment type="caution">
    <text evidence="1">The sequence shown here is derived from an EMBL/GenBank/DDBJ whole genome shotgun (WGS) entry which is preliminary data.</text>
</comment>
<keyword evidence="2" id="KW-1185">Reference proteome</keyword>
<protein>
    <submittedName>
        <fullName evidence="1">Uncharacterized protein</fullName>
    </submittedName>
</protein>
<gene>
    <name evidence="1" type="ORF">EGY25_04485</name>
</gene>
<name>A0A4Y9S3I4_9CAUL</name>
<dbReference type="RefSeq" id="WP_135193840.1">
    <property type="nucleotide sequence ID" value="NZ_SPVH01000002.1"/>
</dbReference>
<evidence type="ECO:0000313" key="2">
    <source>
        <dbReference type="Proteomes" id="UP000298216"/>
    </source>
</evidence>
<dbReference type="OrthoDB" id="8242456at2"/>
<organism evidence="1 2">
    <name type="scientific">Brevundimonas intermedia</name>
    <dbReference type="NCBI Taxonomy" id="74315"/>
    <lineage>
        <taxon>Bacteria</taxon>
        <taxon>Pseudomonadati</taxon>
        <taxon>Pseudomonadota</taxon>
        <taxon>Alphaproteobacteria</taxon>
        <taxon>Caulobacterales</taxon>
        <taxon>Caulobacteraceae</taxon>
        <taxon>Brevundimonas</taxon>
    </lineage>
</organism>
<dbReference type="AlphaFoldDB" id="A0A4Y9S3I4"/>
<reference evidence="1 2" key="1">
    <citation type="submission" date="2019-03" db="EMBL/GenBank/DDBJ databases">
        <title>Draft genome of Brevundimonas sp. a heavy metal resistant soil bacteria.</title>
        <authorList>
            <person name="Soto J."/>
        </authorList>
    </citation>
    <scope>NUCLEOTIDE SEQUENCE [LARGE SCALE GENOMIC DNA]</scope>
    <source>
        <strain evidence="1 2">B-10</strain>
    </source>
</reference>
<dbReference type="EMBL" id="SPVH01000002">
    <property type="protein sequence ID" value="TFW14455.1"/>
    <property type="molecule type" value="Genomic_DNA"/>
</dbReference>
<accession>A0A4Y9S3I4</accession>
<evidence type="ECO:0000313" key="1">
    <source>
        <dbReference type="EMBL" id="TFW14455.1"/>
    </source>
</evidence>
<sequence>MIVVRVELWSAIDGRKTELARMHIANDGHATVANSRLGDYQGETFIGRDTAALDKGRVSKRGEVRGWRRHDFHIWNLVAAMLADMGYRQGRR</sequence>
<dbReference type="Proteomes" id="UP000298216">
    <property type="component" value="Unassembled WGS sequence"/>
</dbReference>